<organism evidence="1 2">
    <name type="scientific">Rhinolophus ferrumequinum</name>
    <name type="common">Greater horseshoe bat</name>
    <dbReference type="NCBI Taxonomy" id="59479"/>
    <lineage>
        <taxon>Eukaryota</taxon>
        <taxon>Metazoa</taxon>
        <taxon>Chordata</taxon>
        <taxon>Craniata</taxon>
        <taxon>Vertebrata</taxon>
        <taxon>Euteleostomi</taxon>
        <taxon>Mammalia</taxon>
        <taxon>Eutheria</taxon>
        <taxon>Laurasiatheria</taxon>
        <taxon>Chiroptera</taxon>
        <taxon>Yinpterochiroptera</taxon>
        <taxon>Rhinolophoidea</taxon>
        <taxon>Rhinolophidae</taxon>
        <taxon>Rhinolophinae</taxon>
        <taxon>Rhinolophus</taxon>
    </lineage>
</organism>
<comment type="caution">
    <text evidence="1">The sequence shown here is derived from an EMBL/GenBank/DDBJ whole genome shotgun (WGS) entry which is preliminary data.</text>
</comment>
<dbReference type="AlphaFoldDB" id="A0A7J7VDU4"/>
<evidence type="ECO:0000313" key="2">
    <source>
        <dbReference type="Proteomes" id="UP000585614"/>
    </source>
</evidence>
<sequence>MTPKTRLRAYKSLWALNKLIHVEFLAHAWHRSGSSYHCEFHHYHDSALSLLHRTQPSKKVALLLLSKKWRLLTPNIHQSQDQGAARSMWSSDRQYLTQAAGRGVHPSHSYTALGSVETRRCQTQRSAGWHRLNAKPAHISNPPITLLSNMAKKQERRRQWWQ</sequence>
<evidence type="ECO:0000313" key="1">
    <source>
        <dbReference type="EMBL" id="KAF6323365.1"/>
    </source>
</evidence>
<gene>
    <name evidence="1" type="ORF">mRhiFer1_008348</name>
</gene>
<accession>A0A7J7VDU4</accession>
<dbReference type="EMBL" id="JACAGC010000013">
    <property type="protein sequence ID" value="KAF6323365.1"/>
    <property type="molecule type" value="Genomic_DNA"/>
</dbReference>
<proteinExistence type="predicted"/>
<name>A0A7J7VDU4_RHIFE</name>
<protein>
    <submittedName>
        <fullName evidence="1">Uncharacterized protein</fullName>
    </submittedName>
</protein>
<reference evidence="1 2" key="1">
    <citation type="journal article" date="2020" name="Nature">
        <title>Six reference-quality genomes reveal evolution of bat adaptations.</title>
        <authorList>
            <person name="Jebb D."/>
            <person name="Huang Z."/>
            <person name="Pippel M."/>
            <person name="Hughes G.M."/>
            <person name="Lavrichenko K."/>
            <person name="Devanna P."/>
            <person name="Winkler S."/>
            <person name="Jermiin L.S."/>
            <person name="Skirmuntt E.C."/>
            <person name="Katzourakis A."/>
            <person name="Burkitt-Gray L."/>
            <person name="Ray D.A."/>
            <person name="Sullivan K.A.M."/>
            <person name="Roscito J.G."/>
            <person name="Kirilenko B.M."/>
            <person name="Davalos L.M."/>
            <person name="Corthals A.P."/>
            <person name="Power M.L."/>
            <person name="Jones G."/>
            <person name="Ransome R.D."/>
            <person name="Dechmann D.K.N."/>
            <person name="Locatelli A.G."/>
            <person name="Puechmaille S.J."/>
            <person name="Fedrigo O."/>
            <person name="Jarvis E.D."/>
            <person name="Hiller M."/>
            <person name="Vernes S.C."/>
            <person name="Myers E.W."/>
            <person name="Teeling E.C."/>
        </authorList>
    </citation>
    <scope>NUCLEOTIDE SEQUENCE [LARGE SCALE GENOMIC DNA]</scope>
    <source>
        <strain evidence="1">MRhiFer1</strain>
        <tissue evidence="1">Lung</tissue>
    </source>
</reference>
<dbReference type="Proteomes" id="UP000585614">
    <property type="component" value="Unassembled WGS sequence"/>
</dbReference>